<organism evidence="2">
    <name type="scientific">Graphocephala atropunctata</name>
    <dbReference type="NCBI Taxonomy" id="36148"/>
    <lineage>
        <taxon>Eukaryota</taxon>
        <taxon>Metazoa</taxon>
        <taxon>Ecdysozoa</taxon>
        <taxon>Arthropoda</taxon>
        <taxon>Hexapoda</taxon>
        <taxon>Insecta</taxon>
        <taxon>Pterygota</taxon>
        <taxon>Neoptera</taxon>
        <taxon>Paraneoptera</taxon>
        <taxon>Hemiptera</taxon>
        <taxon>Auchenorrhyncha</taxon>
        <taxon>Membracoidea</taxon>
        <taxon>Cicadellidae</taxon>
        <taxon>Cicadellinae</taxon>
        <taxon>Cicadellini</taxon>
        <taxon>Graphocephala</taxon>
    </lineage>
</organism>
<protein>
    <submittedName>
        <fullName evidence="2">Uncharacterized protein</fullName>
    </submittedName>
</protein>
<dbReference type="PANTHER" id="PTHR16489:SF12">
    <property type="entry name" value="GH11727P"/>
    <property type="match status" value="1"/>
</dbReference>
<dbReference type="GO" id="GO:0034976">
    <property type="term" value="P:response to endoplasmic reticulum stress"/>
    <property type="evidence" value="ECO:0007669"/>
    <property type="project" value="TreeGrafter"/>
</dbReference>
<feature type="compositionally biased region" description="Acidic residues" evidence="1">
    <location>
        <begin position="304"/>
        <end position="314"/>
    </location>
</feature>
<feature type="region of interest" description="Disordered" evidence="1">
    <location>
        <begin position="304"/>
        <end position="331"/>
    </location>
</feature>
<gene>
    <name evidence="2" type="ORF">g.21494</name>
</gene>
<dbReference type="GO" id="GO:0000164">
    <property type="term" value="C:protein phosphatase type 1 complex"/>
    <property type="evidence" value="ECO:0007669"/>
    <property type="project" value="TreeGrafter"/>
</dbReference>
<evidence type="ECO:0000313" key="2">
    <source>
        <dbReference type="EMBL" id="JAT36729.1"/>
    </source>
</evidence>
<dbReference type="GO" id="GO:0005783">
    <property type="term" value="C:endoplasmic reticulum"/>
    <property type="evidence" value="ECO:0007669"/>
    <property type="project" value="TreeGrafter"/>
</dbReference>
<dbReference type="InterPro" id="IPR051254">
    <property type="entry name" value="PPP1R15"/>
</dbReference>
<dbReference type="PANTHER" id="PTHR16489">
    <property type="entry name" value="GH11727P"/>
    <property type="match status" value="1"/>
</dbReference>
<dbReference type="EMBL" id="GEBQ01003248">
    <property type="protein sequence ID" value="JAT36729.1"/>
    <property type="molecule type" value="Transcribed_RNA"/>
</dbReference>
<evidence type="ECO:0000256" key="1">
    <source>
        <dbReference type="SAM" id="MobiDB-lite"/>
    </source>
</evidence>
<dbReference type="AlphaFoldDB" id="A0A1B6MLH5"/>
<proteinExistence type="predicted"/>
<sequence length="425" mass="47863">MYTQSCNYLPNKKQSSFTGSIPQQLERIKNLTSKQLFNFKDSSMNMSVDIQTIIGDQNQDNIVPSTNIIDSLVYSFRDTSKLRNTHSTTPNQSEIPKSNGKGVIAQYNRIAATPVFSSRFVGGFIGSKSQIGRKPANDLSFKWDKIQELVEIIGHPPNMPSNENNESGFNKETHCNSWGTSDQQHFPLNNFISNSCASINHPSDDLKKMEQEIKQSYADVAKAKSCKMPSKEIPLKPTKSFQPIDNKISNCQSKDCSWQSNVAPLQSLAEKHSDRNRFVSECSADSEDSFIVFEYCEDDHSVDEDSCCSDDEGIPDSHSNEESHSDFGSLPPRNFSFTKKCNPRTKKVRFAKGKELTQIHRMVTWDFAYRSARKGPWETLALDSQRFKSRVAGTEEILAPILDPQHRAAVYRLRFSPALNSAISS</sequence>
<dbReference type="GO" id="GO:0019888">
    <property type="term" value="F:protein phosphatase regulator activity"/>
    <property type="evidence" value="ECO:0007669"/>
    <property type="project" value="TreeGrafter"/>
</dbReference>
<accession>A0A1B6MLH5</accession>
<name>A0A1B6MLH5_9HEMI</name>
<reference evidence="2" key="1">
    <citation type="submission" date="2015-11" db="EMBL/GenBank/DDBJ databases">
        <title>De novo transcriptome assembly of four potential Pierce s Disease insect vectors from Arizona vineyards.</title>
        <authorList>
            <person name="Tassone E.E."/>
        </authorList>
    </citation>
    <scope>NUCLEOTIDE SEQUENCE</scope>
</reference>